<protein>
    <recommendedName>
        <fullName evidence="2">Phytanoyl-CoA dioxygenase</fullName>
    </recommendedName>
</protein>
<evidence type="ECO:0008006" key="2">
    <source>
        <dbReference type="Google" id="ProtNLM"/>
    </source>
</evidence>
<reference evidence="1" key="1">
    <citation type="submission" date="2018-05" db="EMBL/GenBank/DDBJ databases">
        <authorList>
            <person name="Lanie J.A."/>
            <person name="Ng W.-L."/>
            <person name="Kazmierczak K.M."/>
            <person name="Andrzejewski T.M."/>
            <person name="Davidsen T.M."/>
            <person name="Wayne K.J."/>
            <person name="Tettelin H."/>
            <person name="Glass J.I."/>
            <person name="Rusch D."/>
            <person name="Podicherti R."/>
            <person name="Tsui H.-C.T."/>
            <person name="Winkler M.E."/>
        </authorList>
    </citation>
    <scope>NUCLEOTIDE SEQUENCE</scope>
</reference>
<accession>A0A382SKH0</accession>
<dbReference type="InterPro" id="IPR008775">
    <property type="entry name" value="Phytyl_CoA_dOase-like"/>
</dbReference>
<evidence type="ECO:0000313" key="1">
    <source>
        <dbReference type="EMBL" id="SVD09707.1"/>
    </source>
</evidence>
<dbReference type="EMBL" id="UINC01129369">
    <property type="protein sequence ID" value="SVD09707.1"/>
    <property type="molecule type" value="Genomic_DNA"/>
</dbReference>
<proteinExistence type="predicted"/>
<dbReference type="AlphaFoldDB" id="A0A382SKH0"/>
<dbReference type="SUPFAM" id="SSF51197">
    <property type="entry name" value="Clavaminate synthase-like"/>
    <property type="match status" value="1"/>
</dbReference>
<dbReference type="Gene3D" id="2.60.120.620">
    <property type="entry name" value="q2cbj1_9rhob like domain"/>
    <property type="match status" value="1"/>
</dbReference>
<dbReference type="Pfam" id="PF05721">
    <property type="entry name" value="PhyH"/>
    <property type="match status" value="1"/>
</dbReference>
<gene>
    <name evidence="1" type="ORF">METZ01_LOCUS362561</name>
</gene>
<feature type="non-terminal residue" evidence="1">
    <location>
        <position position="124"/>
    </location>
</feature>
<sequence length="124" mass="13925">MDETLLQQGFTPQSLSSTQYYELDENGFTILENIITPAWLDRLRQAFEELVEQEGEKAGVEAGQMKGVRRLADLVNKGEVFDAVYLQPALLTAVLHIFQRPFKLSSLNGHDPLPNDGLQPLHSD</sequence>
<organism evidence="1">
    <name type="scientific">marine metagenome</name>
    <dbReference type="NCBI Taxonomy" id="408172"/>
    <lineage>
        <taxon>unclassified sequences</taxon>
        <taxon>metagenomes</taxon>
        <taxon>ecological metagenomes</taxon>
    </lineage>
</organism>
<name>A0A382SKH0_9ZZZZ</name>